<keyword evidence="3" id="KW-1185">Reference proteome</keyword>
<evidence type="ECO:0000313" key="2">
    <source>
        <dbReference type="EMBL" id="QSZ67339.1"/>
    </source>
</evidence>
<reference evidence="2" key="2">
    <citation type="submission" date="2019-02" db="EMBL/GenBank/DDBJ databases">
        <authorList>
            <person name="Chen S.-C."/>
            <person name="Chien H.-H."/>
            <person name="Lai M.-C."/>
        </authorList>
    </citation>
    <scope>NUCLEOTIDE SEQUENCE</scope>
    <source>
        <strain evidence="2">N2F9704</strain>
    </source>
</reference>
<accession>A0A8A3S650</accession>
<dbReference type="AlphaFoldDB" id="A0A8A3S650"/>
<dbReference type="Pfam" id="PF13692">
    <property type="entry name" value="Glyco_trans_1_4"/>
    <property type="match status" value="1"/>
</dbReference>
<dbReference type="InterPro" id="IPR028098">
    <property type="entry name" value="Glyco_trans_4-like_N"/>
</dbReference>
<dbReference type="Pfam" id="PF13439">
    <property type="entry name" value="Glyco_transf_4"/>
    <property type="match status" value="1"/>
</dbReference>
<sequence>MVGDRRPIYQSLSGGGPELKVLLVTDNVSGGIVHYVSQLANALAEEDETVLFAPVGVDRQNFSPKVRVKELPVGNTLRNFIVNTAYLPRAVRFLTALQQERPEVIHFQLTPPWFLLFFPFLRKYPLVTTIHDVRPHTGSRAFDQVISNEAYISCSDAVIVHGQWAKEVLGAGEKCHVIPHGDYAFFGDYEDNGGSAEETGTILFFGRIEDYKGLSYLLDAMPGVVRSVPDARLVIAGSGDLSPYQAAIDPAWCEVHNRYIRDDEVAGFFKQASVVVLPYIEGTQTGIIPIAYAFRKPVVVTAVGSIPEVVDDGRTGRVVQPRDVDALEGALISLLTDPKGGTEMGEAGYQKMRAELSWDVVARRTREVYRSSIREKSRYAGS</sequence>
<dbReference type="PANTHER" id="PTHR45947">
    <property type="entry name" value="SULFOQUINOVOSYL TRANSFERASE SQD2"/>
    <property type="match status" value="1"/>
</dbReference>
<dbReference type="CDD" id="cd03801">
    <property type="entry name" value="GT4_PimA-like"/>
    <property type="match status" value="1"/>
</dbReference>
<dbReference type="PANTHER" id="PTHR45947:SF3">
    <property type="entry name" value="SULFOQUINOVOSYL TRANSFERASE SQD2"/>
    <property type="match status" value="1"/>
</dbReference>
<dbReference type="Proteomes" id="UP001042704">
    <property type="component" value="Chromosome"/>
</dbReference>
<dbReference type="Gene3D" id="3.40.50.2000">
    <property type="entry name" value="Glycogen Phosphorylase B"/>
    <property type="match status" value="2"/>
</dbReference>
<proteinExistence type="predicted"/>
<dbReference type="SUPFAM" id="SSF53756">
    <property type="entry name" value="UDP-Glycosyltransferase/glycogen phosphorylase"/>
    <property type="match status" value="1"/>
</dbReference>
<organism evidence="2 3">
    <name type="scientific">Methanofollis aquaemaris</name>
    <dbReference type="NCBI Taxonomy" id="126734"/>
    <lineage>
        <taxon>Archaea</taxon>
        <taxon>Methanobacteriati</taxon>
        <taxon>Methanobacteriota</taxon>
        <taxon>Stenosarchaea group</taxon>
        <taxon>Methanomicrobia</taxon>
        <taxon>Methanomicrobiales</taxon>
        <taxon>Methanomicrobiaceae</taxon>
        <taxon>Methanofollis</taxon>
    </lineage>
</organism>
<evidence type="ECO:0000259" key="1">
    <source>
        <dbReference type="Pfam" id="PF13439"/>
    </source>
</evidence>
<feature type="domain" description="Glycosyltransferase subfamily 4-like N-terminal" evidence="1">
    <location>
        <begin position="30"/>
        <end position="181"/>
    </location>
</feature>
<reference evidence="2" key="1">
    <citation type="journal article" date="2001" name="Int. J. Syst. Evol. Microbiol.">
        <title>Methanofollis aquaemaris sp. nov., a methanogen isolated from an aquaculture fish pond.</title>
        <authorList>
            <person name="Lai M.C."/>
            <person name="Chen S.C."/>
        </authorList>
    </citation>
    <scope>NUCLEOTIDE SEQUENCE</scope>
    <source>
        <strain evidence="2">N2F9704</strain>
    </source>
</reference>
<gene>
    <name evidence="2" type="ORF">RJ40_07410</name>
</gene>
<protein>
    <submittedName>
        <fullName evidence="2">Glycosyltransferase family 1 protein</fullName>
    </submittedName>
</protein>
<dbReference type="GO" id="GO:0016757">
    <property type="term" value="F:glycosyltransferase activity"/>
    <property type="evidence" value="ECO:0007669"/>
    <property type="project" value="TreeGrafter"/>
</dbReference>
<dbReference type="EMBL" id="CP036172">
    <property type="protein sequence ID" value="QSZ67339.1"/>
    <property type="molecule type" value="Genomic_DNA"/>
</dbReference>
<name>A0A8A3S650_9EURY</name>
<evidence type="ECO:0000313" key="3">
    <source>
        <dbReference type="Proteomes" id="UP001042704"/>
    </source>
</evidence>
<dbReference type="KEGG" id="maqe:RJ40_07410"/>
<dbReference type="InterPro" id="IPR050194">
    <property type="entry name" value="Glycosyltransferase_grp1"/>
</dbReference>